<dbReference type="OrthoDB" id="252265at2759"/>
<name>A0A2B7WMG8_9EURO</name>
<feature type="region of interest" description="Disordered" evidence="1">
    <location>
        <begin position="166"/>
        <end position="192"/>
    </location>
</feature>
<proteinExistence type="predicted"/>
<dbReference type="InterPro" id="IPR002125">
    <property type="entry name" value="CMP_dCMP_dom"/>
</dbReference>
<protein>
    <recommendedName>
        <fullName evidence="2">CMP/dCMP-type deaminase domain-containing protein</fullName>
    </recommendedName>
</protein>
<dbReference type="GO" id="GO:0003824">
    <property type="term" value="F:catalytic activity"/>
    <property type="evidence" value="ECO:0007669"/>
    <property type="project" value="InterPro"/>
</dbReference>
<dbReference type="InterPro" id="IPR016193">
    <property type="entry name" value="Cytidine_deaminase-like"/>
</dbReference>
<reference evidence="3 4" key="1">
    <citation type="submission" date="2017-10" db="EMBL/GenBank/DDBJ databases">
        <title>Comparative genomics in systemic dimorphic fungi from Ajellomycetaceae.</title>
        <authorList>
            <person name="Munoz J.F."/>
            <person name="Mcewen J.G."/>
            <person name="Clay O.K."/>
            <person name="Cuomo C.A."/>
        </authorList>
    </citation>
    <scope>NUCLEOTIDE SEQUENCE [LARGE SCALE GENOMIC DNA]</scope>
    <source>
        <strain evidence="3 4">UAMH130</strain>
    </source>
</reference>
<feature type="region of interest" description="Disordered" evidence="1">
    <location>
        <begin position="109"/>
        <end position="133"/>
    </location>
</feature>
<evidence type="ECO:0000313" key="4">
    <source>
        <dbReference type="Proteomes" id="UP000224080"/>
    </source>
</evidence>
<comment type="caution">
    <text evidence="3">The sequence shown here is derived from an EMBL/GenBank/DDBJ whole genome shotgun (WGS) entry which is preliminary data.</text>
</comment>
<dbReference type="Gene3D" id="3.40.140.10">
    <property type="entry name" value="Cytidine Deaminase, domain 2"/>
    <property type="match status" value="1"/>
</dbReference>
<evidence type="ECO:0000256" key="1">
    <source>
        <dbReference type="SAM" id="MobiDB-lite"/>
    </source>
</evidence>
<evidence type="ECO:0000313" key="3">
    <source>
        <dbReference type="EMBL" id="PGG97729.1"/>
    </source>
</evidence>
<sequence>MTTPASPTPTITALTSHKNDLQTHPHYLRACLSLAQQSPPKPTNFRVGAILLSRTLHASTARETTAQTYTDTILSTGYTLELPGNTHAEQCALTKYAASHGVPEERIGDILPPPPSPVPKSAGSGTDTAPERDHEQKIILYVTMEPCGKRLSGNMPCATRIIQTRRSPSSLEVKNKTSHGVDASNGPRADAARRKPGIDKVYFGVKEPGTFVGGSVGCRMLDEAGVEWEVVEGMEEEILRVAMAGHADVDDGKKEGVEDGKQRQWTNIDDISEEERRRQAALPRNPKKRMMEADI</sequence>
<evidence type="ECO:0000259" key="2">
    <source>
        <dbReference type="PROSITE" id="PS51747"/>
    </source>
</evidence>
<dbReference type="SUPFAM" id="SSF53927">
    <property type="entry name" value="Cytidine deaminase-like"/>
    <property type="match status" value="1"/>
</dbReference>
<dbReference type="GO" id="GO:0006139">
    <property type="term" value="P:nucleobase-containing compound metabolic process"/>
    <property type="evidence" value="ECO:0007669"/>
    <property type="project" value="UniProtKB-ARBA"/>
</dbReference>
<gene>
    <name evidence="3" type="ORF">GX51_07173</name>
</gene>
<dbReference type="PROSITE" id="PS51747">
    <property type="entry name" value="CYT_DCMP_DEAMINASES_2"/>
    <property type="match status" value="1"/>
</dbReference>
<dbReference type="Pfam" id="PF18785">
    <property type="entry name" value="Inv-AAD"/>
    <property type="match status" value="3"/>
</dbReference>
<organism evidence="3 4">
    <name type="scientific">Blastomyces parvus</name>
    <dbReference type="NCBI Taxonomy" id="2060905"/>
    <lineage>
        <taxon>Eukaryota</taxon>
        <taxon>Fungi</taxon>
        <taxon>Dikarya</taxon>
        <taxon>Ascomycota</taxon>
        <taxon>Pezizomycotina</taxon>
        <taxon>Eurotiomycetes</taxon>
        <taxon>Eurotiomycetidae</taxon>
        <taxon>Onygenales</taxon>
        <taxon>Ajellomycetaceae</taxon>
        <taxon>Blastomyces</taxon>
    </lineage>
</organism>
<keyword evidence="4" id="KW-1185">Reference proteome</keyword>
<accession>A0A2B7WMG8</accession>
<feature type="region of interest" description="Disordered" evidence="1">
    <location>
        <begin position="250"/>
        <end position="295"/>
    </location>
</feature>
<dbReference type="Proteomes" id="UP000224080">
    <property type="component" value="Unassembled WGS sequence"/>
</dbReference>
<dbReference type="EMBL" id="PDNC01000136">
    <property type="protein sequence ID" value="PGG97729.1"/>
    <property type="molecule type" value="Genomic_DNA"/>
</dbReference>
<dbReference type="STRING" id="2060905.A0A2B7WMG8"/>
<dbReference type="AlphaFoldDB" id="A0A2B7WMG8"/>
<feature type="compositionally biased region" description="Basic and acidic residues" evidence="1">
    <location>
        <begin position="250"/>
        <end position="262"/>
    </location>
</feature>
<feature type="domain" description="CMP/dCMP-type deaminase" evidence="2">
    <location>
        <begin position="22"/>
        <end position="184"/>
    </location>
</feature>